<dbReference type="Pfam" id="PF06262">
    <property type="entry name" value="Zincin_1"/>
    <property type="match status" value="1"/>
</dbReference>
<dbReference type="SUPFAM" id="SSF55486">
    <property type="entry name" value="Metalloproteases ('zincins'), catalytic domain"/>
    <property type="match status" value="1"/>
</dbReference>
<sequence length="126" mass="14278">MEQENFEKLVKEAAEDLPEKIRQKMENIAICVEKTPTPEQLRKTGTRCGNCLLGLYEGVPQTAWGRGFGGNLPDKITIFQEGIENFAASPATIKDLVKNVVWHEVAHHFGFSEKGIRLLEQKRQQK</sequence>
<organism evidence="1 2">
    <name type="scientific">Candidatus Nealsonbacteria bacterium CG23_combo_of_CG06-09_8_20_14_all_36_12</name>
    <dbReference type="NCBI Taxonomy" id="1974718"/>
    <lineage>
        <taxon>Bacteria</taxon>
        <taxon>Candidatus Nealsoniibacteriota</taxon>
    </lineage>
</organism>
<accession>A0A2G9Z0Q8</accession>
<evidence type="ECO:0000313" key="1">
    <source>
        <dbReference type="EMBL" id="PIP25057.1"/>
    </source>
</evidence>
<dbReference type="EMBL" id="PCRS01000011">
    <property type="protein sequence ID" value="PIP25057.1"/>
    <property type="molecule type" value="Genomic_DNA"/>
</dbReference>
<dbReference type="CDD" id="cd12952">
    <property type="entry name" value="MMP_ACEL2062"/>
    <property type="match status" value="1"/>
</dbReference>
<dbReference type="AlphaFoldDB" id="A0A2G9Z0Q8"/>
<proteinExistence type="predicted"/>
<dbReference type="InterPro" id="IPR038555">
    <property type="entry name" value="Zincin_1_sf"/>
</dbReference>
<gene>
    <name evidence="1" type="ORF">COX34_00755</name>
</gene>
<protein>
    <recommendedName>
        <fullName evidence="3">Metallopeptidase family protein</fullName>
    </recommendedName>
</protein>
<name>A0A2G9Z0Q8_9BACT</name>
<dbReference type="InterPro" id="IPR010428">
    <property type="entry name" value="Zincin_1"/>
</dbReference>
<reference evidence="1 2" key="1">
    <citation type="submission" date="2017-09" db="EMBL/GenBank/DDBJ databases">
        <title>Depth-based differentiation of microbial function through sediment-hosted aquifers and enrichment of novel symbionts in the deep terrestrial subsurface.</title>
        <authorList>
            <person name="Probst A.J."/>
            <person name="Ladd B."/>
            <person name="Jarett J.K."/>
            <person name="Geller-Mcgrath D.E."/>
            <person name="Sieber C.M."/>
            <person name="Emerson J.B."/>
            <person name="Anantharaman K."/>
            <person name="Thomas B.C."/>
            <person name="Malmstrom R."/>
            <person name="Stieglmeier M."/>
            <person name="Klingl A."/>
            <person name="Woyke T."/>
            <person name="Ryan C.M."/>
            <person name="Banfield J.F."/>
        </authorList>
    </citation>
    <scope>NUCLEOTIDE SEQUENCE [LARGE SCALE GENOMIC DNA]</scope>
    <source>
        <strain evidence="1">CG23_combo_of_CG06-09_8_20_14_all_36_12</strain>
    </source>
</reference>
<evidence type="ECO:0000313" key="2">
    <source>
        <dbReference type="Proteomes" id="UP000228681"/>
    </source>
</evidence>
<dbReference type="Gene3D" id="3.30.2010.20">
    <property type="match status" value="1"/>
</dbReference>
<comment type="caution">
    <text evidence="1">The sequence shown here is derived from an EMBL/GenBank/DDBJ whole genome shotgun (WGS) entry which is preliminary data.</text>
</comment>
<evidence type="ECO:0008006" key="3">
    <source>
        <dbReference type="Google" id="ProtNLM"/>
    </source>
</evidence>
<dbReference type="Proteomes" id="UP000228681">
    <property type="component" value="Unassembled WGS sequence"/>
</dbReference>